<keyword evidence="2" id="KW-1133">Transmembrane helix</keyword>
<gene>
    <name evidence="3" type="ORF">HMI46_04280</name>
</gene>
<keyword evidence="2" id="KW-0812">Transmembrane</keyword>
<feature type="region of interest" description="Disordered" evidence="1">
    <location>
        <begin position="133"/>
        <end position="209"/>
    </location>
</feature>
<feature type="compositionally biased region" description="Polar residues" evidence="1">
    <location>
        <begin position="440"/>
        <end position="451"/>
    </location>
</feature>
<reference evidence="3 4" key="1">
    <citation type="submission" date="2020-05" db="EMBL/GenBank/DDBJ databases">
        <title>Whole genome sequencing and identification of novel metabolites from Paenibacillus alvei strain JR949.</title>
        <authorList>
            <person name="Rajendhran J."/>
            <person name="Sree Pranav P."/>
            <person name="Mahalakshmi B."/>
            <person name="Karthikeyan R."/>
        </authorList>
    </citation>
    <scope>NUCLEOTIDE SEQUENCE [LARGE SCALE GENOMIC DNA]</scope>
    <source>
        <strain evidence="3 4">JR949</strain>
    </source>
</reference>
<name>A0AAP6ZT68_PAEAL</name>
<dbReference type="RefSeq" id="WP_171415105.1">
    <property type="nucleotide sequence ID" value="NZ_JABFOR010000003.1"/>
</dbReference>
<dbReference type="NCBIfam" id="TIGR02867">
    <property type="entry name" value="spore_II_P"/>
    <property type="match status" value="1"/>
</dbReference>
<feature type="transmembrane region" description="Helical" evidence="2">
    <location>
        <begin position="21"/>
        <end position="44"/>
    </location>
</feature>
<dbReference type="SUPFAM" id="SSF53187">
    <property type="entry name" value="Zn-dependent exopeptidases"/>
    <property type="match status" value="1"/>
</dbReference>
<evidence type="ECO:0000313" key="4">
    <source>
        <dbReference type="Proteomes" id="UP000552038"/>
    </source>
</evidence>
<feature type="region of interest" description="Disordered" evidence="1">
    <location>
        <begin position="421"/>
        <end position="451"/>
    </location>
</feature>
<evidence type="ECO:0000313" key="3">
    <source>
        <dbReference type="EMBL" id="NOJ69769.1"/>
    </source>
</evidence>
<evidence type="ECO:0000256" key="2">
    <source>
        <dbReference type="SAM" id="Phobius"/>
    </source>
</evidence>
<comment type="caution">
    <text evidence="3">The sequence shown here is derived from an EMBL/GenBank/DDBJ whole genome shotgun (WGS) entry which is preliminary data.</text>
</comment>
<evidence type="ECO:0000256" key="1">
    <source>
        <dbReference type="SAM" id="MobiDB-lite"/>
    </source>
</evidence>
<dbReference type="InterPro" id="IPR010897">
    <property type="entry name" value="Spore_II_P"/>
</dbReference>
<organism evidence="3 4">
    <name type="scientific">Paenibacillus alvei</name>
    <name type="common">Bacillus alvei</name>
    <dbReference type="NCBI Taxonomy" id="44250"/>
    <lineage>
        <taxon>Bacteria</taxon>
        <taxon>Bacillati</taxon>
        <taxon>Bacillota</taxon>
        <taxon>Bacilli</taxon>
        <taxon>Bacillales</taxon>
        <taxon>Paenibacillaceae</taxon>
        <taxon>Paenibacillus</taxon>
    </lineage>
</organism>
<feature type="compositionally biased region" description="Polar residues" evidence="1">
    <location>
        <begin position="133"/>
        <end position="155"/>
    </location>
</feature>
<protein>
    <submittedName>
        <fullName evidence="3">Stage II sporulation protein P</fullName>
    </submittedName>
</protein>
<dbReference type="AlphaFoldDB" id="A0AAP6ZT68"/>
<dbReference type="Pfam" id="PF07454">
    <property type="entry name" value="SpoIIP"/>
    <property type="match status" value="1"/>
</dbReference>
<keyword evidence="2" id="KW-0472">Membrane</keyword>
<dbReference type="Proteomes" id="UP000552038">
    <property type="component" value="Unassembled WGS sequence"/>
</dbReference>
<feature type="compositionally biased region" description="Basic and acidic residues" evidence="1">
    <location>
        <begin position="190"/>
        <end position="199"/>
    </location>
</feature>
<proteinExistence type="predicted"/>
<dbReference type="EMBL" id="JABFOR010000003">
    <property type="protein sequence ID" value="NOJ69769.1"/>
    <property type="molecule type" value="Genomic_DNA"/>
</dbReference>
<sequence>MFRTFNVGKWKRKWLQALVMGRTFALLSIGTAMFFIVLGLGGMLENKLNSSPLSSMKGVAAQLSTRFFVDMMAMEMPNLPKGEGEATLTRNQVAQFLVRLATNVNPLDPKTLLAGEVPGINRDAAIPLRLSIGNQTGIGPQDYPTPTDQEGSSQAEHGGEPPHDVIQGEVIDGNKDKGSAEPPKSTDPSTDLKPDKDESTTQSGGNPNLRKIVFIYHSHNRESFNPLLKKESNNPNDAKKNITLVGKRLQGQLEKRGIGASHSNKDYASSVEGYNWNMSYKYSKQTVKQAMSANQELQFFFDIHRDSNRRKDSTVTIKGKDYARVYFIIGHLNPNWKKNEQFANEIHERLEKNYPGISRGIFGKTALQGNGEYNQSLSPNSVVIEIGGIDNTLEELYRTADVLADFIADIVHKKKNAKPVNKPIPNPVFNGKGTDKTVMGKTQSKSAGAKG</sequence>
<accession>A0AAP6ZT68</accession>